<keyword evidence="3 6" id="KW-0812">Transmembrane</keyword>
<keyword evidence="5 6" id="KW-0472">Membrane</keyword>
<dbReference type="EnsemblMetazoa" id="G34569.4">
    <property type="protein sequence ID" value="G34569.4:cds"/>
    <property type="gene ID" value="G34569"/>
</dbReference>
<protein>
    <recommendedName>
        <fullName evidence="7">CWH43-like N-terminal domain-containing protein</fullName>
    </recommendedName>
</protein>
<evidence type="ECO:0000256" key="4">
    <source>
        <dbReference type="ARBA" id="ARBA00022989"/>
    </source>
</evidence>
<proteinExistence type="inferred from homology"/>
<reference evidence="8" key="1">
    <citation type="submission" date="2022-08" db="UniProtKB">
        <authorList>
            <consortium name="EnsemblMetazoa"/>
        </authorList>
    </citation>
    <scope>IDENTIFICATION</scope>
    <source>
        <strain evidence="8">05x7-T-G4-1.051#20</strain>
    </source>
</reference>
<evidence type="ECO:0000256" key="6">
    <source>
        <dbReference type="SAM" id="Phobius"/>
    </source>
</evidence>
<evidence type="ECO:0000313" key="8">
    <source>
        <dbReference type="EnsemblMetazoa" id="G34569.4:cds"/>
    </source>
</evidence>
<evidence type="ECO:0000259" key="7">
    <source>
        <dbReference type="Pfam" id="PF10277"/>
    </source>
</evidence>
<evidence type="ECO:0000256" key="1">
    <source>
        <dbReference type="ARBA" id="ARBA00004127"/>
    </source>
</evidence>
<name>A0A8W8MTT9_MAGGI</name>
<comment type="similarity">
    <text evidence="2">Belongs to the DRAM/TMEM150 family.</text>
</comment>
<feature type="transmembrane region" description="Helical" evidence="6">
    <location>
        <begin position="94"/>
        <end position="115"/>
    </location>
</feature>
<feature type="transmembrane region" description="Helical" evidence="6">
    <location>
        <begin position="121"/>
        <end position="139"/>
    </location>
</feature>
<evidence type="ECO:0000256" key="5">
    <source>
        <dbReference type="ARBA" id="ARBA00023136"/>
    </source>
</evidence>
<evidence type="ECO:0000256" key="3">
    <source>
        <dbReference type="ARBA" id="ARBA00022692"/>
    </source>
</evidence>
<feature type="transmembrane region" description="Helical" evidence="6">
    <location>
        <begin position="7"/>
        <end position="28"/>
    </location>
</feature>
<dbReference type="Pfam" id="PF10277">
    <property type="entry name" value="Frag1"/>
    <property type="match status" value="1"/>
</dbReference>
<accession>A0A8W8MTT9</accession>
<evidence type="ECO:0000256" key="2">
    <source>
        <dbReference type="ARBA" id="ARBA00006565"/>
    </source>
</evidence>
<feature type="transmembrane region" description="Helical" evidence="6">
    <location>
        <begin position="159"/>
        <end position="181"/>
    </location>
</feature>
<evidence type="ECO:0000313" key="9">
    <source>
        <dbReference type="Proteomes" id="UP000005408"/>
    </source>
</evidence>
<feature type="transmembrane region" description="Helical" evidence="6">
    <location>
        <begin position="53"/>
        <end position="73"/>
    </location>
</feature>
<dbReference type="InterPro" id="IPR050911">
    <property type="entry name" value="DRAM/TMEM150_Autophagy_Mod"/>
</dbReference>
<dbReference type="GO" id="GO:0012505">
    <property type="term" value="C:endomembrane system"/>
    <property type="evidence" value="ECO:0007669"/>
    <property type="project" value="UniProtKB-SubCell"/>
</dbReference>
<organism evidence="8 9">
    <name type="scientific">Magallana gigas</name>
    <name type="common">Pacific oyster</name>
    <name type="synonym">Crassostrea gigas</name>
    <dbReference type="NCBI Taxonomy" id="29159"/>
    <lineage>
        <taxon>Eukaryota</taxon>
        <taxon>Metazoa</taxon>
        <taxon>Spiralia</taxon>
        <taxon>Lophotrochozoa</taxon>
        <taxon>Mollusca</taxon>
        <taxon>Bivalvia</taxon>
        <taxon>Autobranchia</taxon>
        <taxon>Pteriomorphia</taxon>
        <taxon>Ostreida</taxon>
        <taxon>Ostreoidea</taxon>
        <taxon>Ostreidae</taxon>
        <taxon>Magallana</taxon>
    </lineage>
</organism>
<keyword evidence="9" id="KW-1185">Reference proteome</keyword>
<dbReference type="AlphaFoldDB" id="A0A8W8MTT9"/>
<dbReference type="PANTHER" id="PTHR21324">
    <property type="entry name" value="FASTING-INDUCIBLE INTEGRAL MEMBRANE PROTEIN TM6P1-RELATED"/>
    <property type="match status" value="1"/>
</dbReference>
<feature type="transmembrane region" description="Helical" evidence="6">
    <location>
        <begin position="201"/>
        <end position="228"/>
    </location>
</feature>
<keyword evidence="4 6" id="KW-1133">Transmembrane helix</keyword>
<dbReference type="PANTHER" id="PTHR21324:SF2">
    <property type="entry name" value="EG:22E5.9 PROTEIN"/>
    <property type="match status" value="1"/>
</dbReference>
<feature type="domain" description="CWH43-like N-terminal" evidence="7">
    <location>
        <begin position="7"/>
        <end position="233"/>
    </location>
</feature>
<dbReference type="Proteomes" id="UP000005408">
    <property type="component" value="Unassembled WGS sequence"/>
</dbReference>
<dbReference type="InterPro" id="IPR019402">
    <property type="entry name" value="CWH43_N"/>
</dbReference>
<comment type="subcellular location">
    <subcellularLocation>
        <location evidence="1">Endomembrane system</location>
        <topology evidence="1">Multi-pass membrane protein</topology>
    </subcellularLocation>
</comment>
<sequence>MNVEKLYLFPLLFAALVPVTLLITYIIAVSDDDVYPFFPYVSDTGTLPPESCVFGQFLNIAALLILITVCVRYKQLDTFWSSQDAATKFPKTNNVALVMGVLAALGLSIVANFQVDHVKSVHIIGAFFAFIVGGMYFYIQAYISWSTRDIPGSSKIVRVAQLIICVLYAVFAIIGIVTVIVGKSKLGPSTILTREWSPEYAGYAEHVVSTVMEWLGTFLICAFALTFVPEFKQLNLELTFKIKNVDSNLMPSA</sequence>